<dbReference type="AlphaFoldDB" id="A0A0H2R357"/>
<evidence type="ECO:0000313" key="2">
    <source>
        <dbReference type="EMBL" id="KLO06210.1"/>
    </source>
</evidence>
<organism evidence="2 3">
    <name type="scientific">Schizopora paradoxa</name>
    <dbReference type="NCBI Taxonomy" id="27342"/>
    <lineage>
        <taxon>Eukaryota</taxon>
        <taxon>Fungi</taxon>
        <taxon>Dikarya</taxon>
        <taxon>Basidiomycota</taxon>
        <taxon>Agaricomycotina</taxon>
        <taxon>Agaricomycetes</taxon>
        <taxon>Hymenochaetales</taxon>
        <taxon>Schizoporaceae</taxon>
        <taxon>Schizopora</taxon>
    </lineage>
</organism>
<dbReference type="OrthoDB" id="2269034at2759"/>
<feature type="coiled-coil region" evidence="1">
    <location>
        <begin position="77"/>
        <end position="104"/>
    </location>
</feature>
<reference evidence="2 3" key="1">
    <citation type="submission" date="2015-04" db="EMBL/GenBank/DDBJ databases">
        <title>Complete genome sequence of Schizopora paradoxa KUC8140, a cosmopolitan wood degrader in East Asia.</title>
        <authorList>
            <consortium name="DOE Joint Genome Institute"/>
            <person name="Min B."/>
            <person name="Park H."/>
            <person name="Jang Y."/>
            <person name="Kim J.-J."/>
            <person name="Kim K.H."/>
            <person name="Pangilinan J."/>
            <person name="Lipzen A."/>
            <person name="Riley R."/>
            <person name="Grigoriev I.V."/>
            <person name="Spatafora J.W."/>
            <person name="Choi I.-G."/>
        </authorList>
    </citation>
    <scope>NUCLEOTIDE SEQUENCE [LARGE SCALE GENOMIC DNA]</scope>
    <source>
        <strain evidence="2 3">KUC8140</strain>
    </source>
</reference>
<accession>A0A0H2R357</accession>
<keyword evidence="3" id="KW-1185">Reference proteome</keyword>
<dbReference type="EMBL" id="KQ086226">
    <property type="protein sequence ID" value="KLO06210.1"/>
    <property type="molecule type" value="Genomic_DNA"/>
</dbReference>
<protein>
    <submittedName>
        <fullName evidence="2">Uncharacterized protein</fullName>
    </submittedName>
</protein>
<dbReference type="InParanoid" id="A0A0H2R357"/>
<dbReference type="Proteomes" id="UP000053477">
    <property type="component" value="Unassembled WGS sequence"/>
</dbReference>
<evidence type="ECO:0000313" key="3">
    <source>
        <dbReference type="Proteomes" id="UP000053477"/>
    </source>
</evidence>
<name>A0A0H2R357_9AGAM</name>
<evidence type="ECO:0000256" key="1">
    <source>
        <dbReference type="SAM" id="Coils"/>
    </source>
</evidence>
<keyword evidence="1" id="KW-0175">Coiled coil</keyword>
<sequence length="535" mass="59945">MVDVHRRTTKLLRVLELSCVIGMSSSTIANGATQAITSALECFSNENVAVGDFPWSKDWVARLIDDNSSYDELKMGLQNIEAVEKQLKQMLASASDASRRLRENLIARANRGCFRDLPDEIIAIILEMALGEIRSKWSLRSAVDSYGMVSRQFRRVVVSMPVFWSKISSPPLGIEKATLFASRAVSPTICLSIKGVLMPEDLAYETSRVLSMYKFAVSISARIQKLALEFYNDDAPHLDQILNTCAMVSLPALSELRLDCQSNDVGRRVAPLCCCWDMPSLRNLILRDTLPELPIGALTRIRSCTLEANREDSPDELLMDGYWATSEIVEFLVSLTSVENLRVAVQLLGDYIRPEQDPVMQSVTSLNLGLQNTVVARSECVVHFIAFPSVASFRLELGLRDFRLLREVLNNLNFRLPPTSVTNVTVAVGMELEDIHDGGSSVYTIGEWCRQFGDIKSLRLESKRDKAHGLFAFASPFDALDVIDEEGSPMNGDAVEEIPFVMEWHRPHRKAIIDSDSTVKYVDERVFDIDPDFDY</sequence>
<gene>
    <name evidence="2" type="ORF">SCHPADRAFT_1002469</name>
</gene>
<proteinExistence type="predicted"/>